<evidence type="ECO:0000256" key="1">
    <source>
        <dbReference type="ARBA" id="ARBA00006484"/>
    </source>
</evidence>
<dbReference type="RefSeq" id="WP_119702778.1">
    <property type="nucleotide sequence ID" value="NZ_JBHSOI010000001.1"/>
</dbReference>
<accession>A0A371PAV0</accession>
<reference evidence="4 5" key="1">
    <citation type="submission" date="2018-08" db="EMBL/GenBank/DDBJ databases">
        <title>Aeromicrobium sp. M2KJ-4, whole genome shotgun sequence.</title>
        <authorList>
            <person name="Tuo L."/>
        </authorList>
    </citation>
    <scope>NUCLEOTIDE SEQUENCE [LARGE SCALE GENOMIC DNA]</scope>
    <source>
        <strain evidence="4 5">M2KJ-4</strain>
    </source>
</reference>
<keyword evidence="2" id="KW-0560">Oxidoreductase</keyword>
<dbReference type="Pfam" id="PF00106">
    <property type="entry name" value="adh_short"/>
    <property type="match status" value="1"/>
</dbReference>
<dbReference type="Proteomes" id="UP000265581">
    <property type="component" value="Unassembled WGS sequence"/>
</dbReference>
<dbReference type="SUPFAM" id="SSF51735">
    <property type="entry name" value="NAD(P)-binding Rossmann-fold domains"/>
    <property type="match status" value="1"/>
</dbReference>
<dbReference type="GO" id="GO:0016616">
    <property type="term" value="F:oxidoreductase activity, acting on the CH-OH group of donors, NAD or NADP as acceptor"/>
    <property type="evidence" value="ECO:0007669"/>
    <property type="project" value="TreeGrafter"/>
</dbReference>
<dbReference type="PRINTS" id="PR00080">
    <property type="entry name" value="SDRFAMILY"/>
</dbReference>
<evidence type="ECO:0000256" key="2">
    <source>
        <dbReference type="ARBA" id="ARBA00023002"/>
    </source>
</evidence>
<dbReference type="Gene3D" id="3.40.50.720">
    <property type="entry name" value="NAD(P)-binding Rossmann-like Domain"/>
    <property type="match status" value="1"/>
</dbReference>
<dbReference type="OrthoDB" id="3637977at2"/>
<dbReference type="PRINTS" id="PR00081">
    <property type="entry name" value="GDHRDH"/>
</dbReference>
<comment type="caution">
    <text evidence="4">The sequence shown here is derived from an EMBL/GenBank/DDBJ whole genome shotgun (WGS) entry which is preliminary data.</text>
</comment>
<protein>
    <submittedName>
        <fullName evidence="4">SDR family NAD(P)-dependent oxidoreductase</fullName>
    </submittedName>
</protein>
<evidence type="ECO:0000313" key="5">
    <source>
        <dbReference type="Proteomes" id="UP000265581"/>
    </source>
</evidence>
<dbReference type="InterPro" id="IPR036291">
    <property type="entry name" value="NAD(P)-bd_dom_sf"/>
</dbReference>
<dbReference type="AlphaFoldDB" id="A0A371PAV0"/>
<comment type="similarity">
    <text evidence="1 3">Belongs to the short-chain dehydrogenases/reductases (SDR) family.</text>
</comment>
<sequence length="247" mass="24968">MDDVVPERFAGAVALVIGGGSGIGAAVSRRLAAEGATVVVADLTDAAVRVDVADSGDVDEMFARVVAEHKRVDVVVVTAGIDDPVAKQDIGAAAAAGRPVDVLTTLDDVRWRRVMSVNLDGAFHVLRAAARVMVGQRSGSIVLTGSSAAFDTLVGYPHYAASKAGVHALAQAAAKELAPHGVRVNVVAPGPVDTPMAGRTPAAVRESLGSGFASAEQIADNILYLASPGASNVVGAVLLSNGGRFTV</sequence>
<dbReference type="PANTHER" id="PTHR42760:SF133">
    <property type="entry name" value="3-OXOACYL-[ACYL-CARRIER-PROTEIN] REDUCTASE"/>
    <property type="match status" value="1"/>
</dbReference>
<gene>
    <name evidence="4" type="ORF">DX116_03405</name>
</gene>
<proteinExistence type="inferred from homology"/>
<dbReference type="CDD" id="cd05233">
    <property type="entry name" value="SDR_c"/>
    <property type="match status" value="1"/>
</dbReference>
<evidence type="ECO:0000313" key="4">
    <source>
        <dbReference type="EMBL" id="REK72666.1"/>
    </source>
</evidence>
<organism evidence="4 5">
    <name type="scientific">Aeromicrobium endophyticum</name>
    <dbReference type="NCBI Taxonomy" id="2292704"/>
    <lineage>
        <taxon>Bacteria</taxon>
        <taxon>Bacillati</taxon>
        <taxon>Actinomycetota</taxon>
        <taxon>Actinomycetes</taxon>
        <taxon>Propionibacteriales</taxon>
        <taxon>Nocardioidaceae</taxon>
        <taxon>Aeromicrobium</taxon>
    </lineage>
</organism>
<keyword evidence="5" id="KW-1185">Reference proteome</keyword>
<name>A0A371PAV0_9ACTN</name>
<dbReference type="PROSITE" id="PS00061">
    <property type="entry name" value="ADH_SHORT"/>
    <property type="match status" value="1"/>
</dbReference>
<evidence type="ECO:0000256" key="3">
    <source>
        <dbReference type="RuleBase" id="RU000363"/>
    </source>
</evidence>
<dbReference type="PANTHER" id="PTHR42760">
    <property type="entry name" value="SHORT-CHAIN DEHYDROGENASES/REDUCTASES FAMILY MEMBER"/>
    <property type="match status" value="1"/>
</dbReference>
<dbReference type="InterPro" id="IPR002347">
    <property type="entry name" value="SDR_fam"/>
</dbReference>
<dbReference type="EMBL" id="QUBR01000001">
    <property type="protein sequence ID" value="REK72666.1"/>
    <property type="molecule type" value="Genomic_DNA"/>
</dbReference>
<dbReference type="InterPro" id="IPR020904">
    <property type="entry name" value="Sc_DH/Rdtase_CS"/>
</dbReference>